<accession>A0ABW8NMC5</accession>
<reference evidence="1 2" key="1">
    <citation type="submission" date="2024-03" db="EMBL/GenBank/DDBJ databases">
        <title>High-quality draft genome sequence of Oceanobacter sp. wDCs-4.</title>
        <authorList>
            <person name="Dong C."/>
        </authorList>
    </citation>
    <scope>NUCLEOTIDE SEQUENCE [LARGE SCALE GENOMIC DNA]</scope>
    <source>
        <strain evidence="2">wDCs-4</strain>
    </source>
</reference>
<dbReference type="RefSeq" id="WP_416206990.1">
    <property type="nucleotide sequence ID" value="NZ_JBBKTX010000023.1"/>
</dbReference>
<gene>
    <name evidence="1" type="ORF">WG929_16540</name>
</gene>
<dbReference type="Proteomes" id="UP001620597">
    <property type="component" value="Unassembled WGS sequence"/>
</dbReference>
<proteinExistence type="predicted"/>
<comment type="caution">
    <text evidence="1">The sequence shown here is derived from an EMBL/GenBank/DDBJ whole genome shotgun (WGS) entry which is preliminary data.</text>
</comment>
<evidence type="ECO:0000313" key="2">
    <source>
        <dbReference type="Proteomes" id="UP001620597"/>
    </source>
</evidence>
<keyword evidence="2" id="KW-1185">Reference proteome</keyword>
<name>A0ABW8NMC5_9GAMM</name>
<sequence>MGMPFCRDVGTKGYCQARSALVGLLLSFCLLPSYAAEPVRPLGADQLRVLTDELLVLLYQRQTGLLEQPAARLLAQDPRLTPAQQRLARYARVRFLLAQGQPESLSEAMDLSARIDIVRSDRSAGVTLPEVGLLARLEVILAARRLGVKSELLVFLLQTLQQEVADSRVLLDPESARLMASVQLMVWMTQWQTGAGVDMPQLSRWIALDSPWYATALVLQGVKVLLPVTNGPTLWLHSVPVAAAGGAVYPGRLDLFRLEQAMLQLQVLDAMGAVSIRSLFLQNLYQGLQQHIGAIRQWQHPERLDQLLAHWLRPVMMPDAAEPDDRFRAFVGCPLAGALTDDMDVAARCQPLSLSYLHPAIRSRLLRVAWVDRQESLALLARLDSLQADLLLLEQSSMADARLLTADVSESAEAPALEDLLRGRQAAYDTQANYYYQLAQRHVYLSLLVYLAQERQRLTSYLSIVHEQLVELD</sequence>
<dbReference type="EMBL" id="JBBKTX010000023">
    <property type="protein sequence ID" value="MFK4754021.1"/>
    <property type="molecule type" value="Genomic_DNA"/>
</dbReference>
<evidence type="ECO:0000313" key="1">
    <source>
        <dbReference type="EMBL" id="MFK4754021.1"/>
    </source>
</evidence>
<organism evidence="1 2">
    <name type="scientific">Oceanobacter antarcticus</name>
    <dbReference type="NCBI Taxonomy" id="3133425"/>
    <lineage>
        <taxon>Bacteria</taxon>
        <taxon>Pseudomonadati</taxon>
        <taxon>Pseudomonadota</taxon>
        <taxon>Gammaproteobacteria</taxon>
        <taxon>Oceanospirillales</taxon>
        <taxon>Oceanospirillaceae</taxon>
        <taxon>Oceanobacter</taxon>
    </lineage>
</organism>
<protein>
    <submittedName>
        <fullName evidence="1">Uncharacterized protein</fullName>
    </submittedName>
</protein>